<proteinExistence type="inferred from homology"/>
<dbReference type="Gene3D" id="1.10.10.10">
    <property type="entry name" value="Winged helix-like DNA-binding domain superfamily/Winged helix DNA-binding domain"/>
    <property type="match status" value="1"/>
</dbReference>
<dbReference type="PROSITE" id="PS50949">
    <property type="entry name" value="HTH_GNTR"/>
    <property type="match status" value="1"/>
</dbReference>
<evidence type="ECO:0000313" key="7">
    <source>
        <dbReference type="EMBL" id="MDP8566760.1"/>
    </source>
</evidence>
<dbReference type="GO" id="GO:0008483">
    <property type="term" value="F:transaminase activity"/>
    <property type="evidence" value="ECO:0007669"/>
    <property type="project" value="UniProtKB-KW"/>
</dbReference>
<dbReference type="EMBL" id="JAVCAP010000002">
    <property type="protein sequence ID" value="MDP8566760.1"/>
    <property type="molecule type" value="Genomic_DNA"/>
</dbReference>
<organism evidence="7 8">
    <name type="scientific">Methylophilus aquaticus</name>
    <dbReference type="NCBI Taxonomy" id="1971610"/>
    <lineage>
        <taxon>Bacteria</taxon>
        <taxon>Pseudomonadati</taxon>
        <taxon>Pseudomonadota</taxon>
        <taxon>Betaproteobacteria</taxon>
        <taxon>Nitrosomonadales</taxon>
        <taxon>Methylophilaceae</taxon>
        <taxon>Methylophilus</taxon>
    </lineage>
</organism>
<dbReference type="Pfam" id="PF00392">
    <property type="entry name" value="GntR"/>
    <property type="match status" value="1"/>
</dbReference>
<dbReference type="InterPro" id="IPR015421">
    <property type="entry name" value="PyrdxlP-dep_Trfase_major"/>
</dbReference>
<dbReference type="SUPFAM" id="SSF46785">
    <property type="entry name" value="Winged helix' DNA-binding domain"/>
    <property type="match status" value="1"/>
</dbReference>
<dbReference type="Proteomes" id="UP001225906">
    <property type="component" value="Unassembled WGS sequence"/>
</dbReference>
<dbReference type="SUPFAM" id="SSF53383">
    <property type="entry name" value="PLP-dependent transferases"/>
    <property type="match status" value="1"/>
</dbReference>
<name>A0ABT9JQC8_9PROT</name>
<evidence type="ECO:0000259" key="6">
    <source>
        <dbReference type="PROSITE" id="PS50949"/>
    </source>
</evidence>
<dbReference type="InterPro" id="IPR036390">
    <property type="entry name" value="WH_DNA-bd_sf"/>
</dbReference>
<dbReference type="Gene3D" id="3.40.640.10">
    <property type="entry name" value="Type I PLP-dependent aspartate aminotransferase-like (Major domain)"/>
    <property type="match status" value="1"/>
</dbReference>
<keyword evidence="5" id="KW-0804">Transcription</keyword>
<protein>
    <submittedName>
        <fullName evidence="7">PLP-dependent aminotransferase family protein</fullName>
    </submittedName>
</protein>
<keyword evidence="7" id="KW-0032">Aminotransferase</keyword>
<dbReference type="PANTHER" id="PTHR46577:SF1">
    <property type="entry name" value="HTH-TYPE TRANSCRIPTIONAL REGULATORY PROTEIN GABR"/>
    <property type="match status" value="1"/>
</dbReference>
<dbReference type="InterPro" id="IPR004839">
    <property type="entry name" value="Aminotransferase_I/II_large"/>
</dbReference>
<keyword evidence="2" id="KW-0663">Pyridoxal phosphate</keyword>
<accession>A0ABT9JQC8</accession>
<evidence type="ECO:0000256" key="1">
    <source>
        <dbReference type="ARBA" id="ARBA00005384"/>
    </source>
</evidence>
<evidence type="ECO:0000256" key="4">
    <source>
        <dbReference type="ARBA" id="ARBA00023125"/>
    </source>
</evidence>
<evidence type="ECO:0000256" key="2">
    <source>
        <dbReference type="ARBA" id="ARBA00022898"/>
    </source>
</evidence>
<comment type="similarity">
    <text evidence="1">In the C-terminal section; belongs to the class-I pyridoxal-phosphate-dependent aminotransferase family.</text>
</comment>
<comment type="caution">
    <text evidence="7">The sequence shown here is derived from an EMBL/GenBank/DDBJ whole genome shotgun (WGS) entry which is preliminary data.</text>
</comment>
<dbReference type="InterPro" id="IPR036388">
    <property type="entry name" value="WH-like_DNA-bd_sf"/>
</dbReference>
<dbReference type="InterPro" id="IPR000524">
    <property type="entry name" value="Tscrpt_reg_HTH_GntR"/>
</dbReference>
<dbReference type="SMART" id="SM00345">
    <property type="entry name" value="HTH_GNTR"/>
    <property type="match status" value="1"/>
</dbReference>
<evidence type="ECO:0000256" key="3">
    <source>
        <dbReference type="ARBA" id="ARBA00023015"/>
    </source>
</evidence>
<sequence>MLRSWSLKLTITETSGLPVYLQIAQQIMEEIQRGRLAPSTAMPGTRELAEKLKVNRKTVILAYDELIAQGWLVTEQRRGSFVSANLPNFNVLPQTSKTSKQPANVVEGPTHPLLNYQSPEAGVIDFNDGIPDSRLIPFNILSRAFRHALIGSSKNLGYGDPRGTLALRQSIATMLNMERGLSVAIDQICIARGSQMGIFLAARVLTRPNDAIVVEQLSYPAAKEAFRSCGANILTVGQDKHGIDVAALEKLCKQHPIRAIYVTPHHQFPTTVMMTAERRLKLLMLAEQYDFTIVEDDYDHEFHFSHHPVFPLASSNHGGRVIYVGSLSKVLAPGLRVGYLVATPGLIDRCAKEVMLIDRQGNSITELAVAELMNSGEIKRHIRKTFKIYHERRNLLISLIEKELHQYIEYDAPDGGLAVWLRLKEGYDVEGLAQQALKHHIRILPGSLFSESQRSVHAIRLGFGSLTSAELEKGVMALKAAFSSDSNR</sequence>
<dbReference type="RefSeq" id="WP_306388461.1">
    <property type="nucleotide sequence ID" value="NZ_JAVCAP010000002.1"/>
</dbReference>
<dbReference type="InterPro" id="IPR051446">
    <property type="entry name" value="HTH_trans_reg/aminotransferase"/>
</dbReference>
<keyword evidence="3" id="KW-0805">Transcription regulation</keyword>
<dbReference type="InterPro" id="IPR015424">
    <property type="entry name" value="PyrdxlP-dep_Trfase"/>
</dbReference>
<gene>
    <name evidence="7" type="ORF">Q9291_02745</name>
</gene>
<dbReference type="Pfam" id="PF00155">
    <property type="entry name" value="Aminotran_1_2"/>
    <property type="match status" value="1"/>
</dbReference>
<evidence type="ECO:0000313" key="8">
    <source>
        <dbReference type="Proteomes" id="UP001225906"/>
    </source>
</evidence>
<keyword evidence="7" id="KW-0808">Transferase</keyword>
<dbReference type="CDD" id="cd07377">
    <property type="entry name" value="WHTH_GntR"/>
    <property type="match status" value="1"/>
</dbReference>
<dbReference type="PANTHER" id="PTHR46577">
    <property type="entry name" value="HTH-TYPE TRANSCRIPTIONAL REGULATORY PROTEIN GABR"/>
    <property type="match status" value="1"/>
</dbReference>
<evidence type="ECO:0000256" key="5">
    <source>
        <dbReference type="ARBA" id="ARBA00023163"/>
    </source>
</evidence>
<reference evidence="8" key="1">
    <citation type="journal article" date="2019" name="Int. J. Syst. Evol. Microbiol.">
        <title>The Global Catalogue of Microorganisms (GCM) 10K type strain sequencing project: providing services to taxonomists for standard genome sequencing and annotation.</title>
        <authorList>
            <consortium name="The Broad Institute Genomics Platform"/>
            <consortium name="The Broad Institute Genome Sequencing Center for Infectious Disease"/>
            <person name="Wu L."/>
            <person name="Ma J."/>
        </authorList>
    </citation>
    <scope>NUCLEOTIDE SEQUENCE [LARGE SCALE GENOMIC DNA]</scope>
    <source>
        <strain evidence="8">VKM B-3159</strain>
    </source>
</reference>
<feature type="domain" description="HTH gntR-type" evidence="6">
    <location>
        <begin position="17"/>
        <end position="85"/>
    </location>
</feature>
<dbReference type="CDD" id="cd00609">
    <property type="entry name" value="AAT_like"/>
    <property type="match status" value="1"/>
</dbReference>
<keyword evidence="8" id="KW-1185">Reference proteome</keyword>
<keyword evidence="4" id="KW-0238">DNA-binding</keyword>